<dbReference type="PANTHER" id="PTHR46796">
    <property type="entry name" value="HTH-TYPE TRANSCRIPTIONAL ACTIVATOR RHAS-RELATED"/>
    <property type="match status" value="1"/>
</dbReference>
<dbReference type="AlphaFoldDB" id="A0A558CXL5"/>
<dbReference type="Gene3D" id="1.10.10.60">
    <property type="entry name" value="Homeodomain-like"/>
    <property type="match status" value="1"/>
</dbReference>
<keyword evidence="2" id="KW-0238">DNA-binding</keyword>
<reference evidence="5 6" key="1">
    <citation type="submission" date="2019-07" db="EMBL/GenBank/DDBJ databases">
        <title>The pathways for chlorine oxyanion respiration interact through the shared metabolite chlorate.</title>
        <authorList>
            <person name="Barnum T.P."/>
            <person name="Cheng Y."/>
            <person name="Hill K.A."/>
            <person name="Lucas L.N."/>
            <person name="Carlson H.K."/>
            <person name="Coates J.D."/>
        </authorList>
    </citation>
    <scope>NUCLEOTIDE SEQUENCE [LARGE SCALE GENOMIC DNA]</scope>
    <source>
        <strain evidence="5">BK-3</strain>
    </source>
</reference>
<evidence type="ECO:0000313" key="5">
    <source>
        <dbReference type="EMBL" id="TVT53511.1"/>
    </source>
</evidence>
<evidence type="ECO:0000313" key="6">
    <source>
        <dbReference type="Proteomes" id="UP000317355"/>
    </source>
</evidence>
<dbReference type="GO" id="GO:0043565">
    <property type="term" value="F:sequence-specific DNA binding"/>
    <property type="evidence" value="ECO:0007669"/>
    <property type="project" value="InterPro"/>
</dbReference>
<dbReference type="SMART" id="SM00342">
    <property type="entry name" value="HTH_ARAC"/>
    <property type="match status" value="1"/>
</dbReference>
<dbReference type="InterPro" id="IPR050204">
    <property type="entry name" value="AraC_XylS_family_regulators"/>
</dbReference>
<feature type="domain" description="HTH araC/xylS-type" evidence="4">
    <location>
        <begin position="201"/>
        <end position="298"/>
    </location>
</feature>
<dbReference type="Pfam" id="PF12833">
    <property type="entry name" value="HTH_18"/>
    <property type="match status" value="1"/>
</dbReference>
<protein>
    <submittedName>
        <fullName evidence="5">AraC family transcriptional regulator</fullName>
    </submittedName>
</protein>
<dbReference type="InterPro" id="IPR018060">
    <property type="entry name" value="HTH_AraC"/>
</dbReference>
<evidence type="ECO:0000256" key="3">
    <source>
        <dbReference type="ARBA" id="ARBA00023163"/>
    </source>
</evidence>
<organism evidence="5 6">
    <name type="scientific">Sedimenticola thiotaurini</name>
    <dbReference type="NCBI Taxonomy" id="1543721"/>
    <lineage>
        <taxon>Bacteria</taxon>
        <taxon>Pseudomonadati</taxon>
        <taxon>Pseudomonadota</taxon>
        <taxon>Gammaproteobacteria</taxon>
        <taxon>Chromatiales</taxon>
        <taxon>Sedimenticolaceae</taxon>
        <taxon>Sedimenticola</taxon>
    </lineage>
</organism>
<evidence type="ECO:0000259" key="4">
    <source>
        <dbReference type="PROSITE" id="PS01124"/>
    </source>
</evidence>
<keyword evidence="1" id="KW-0805">Transcription regulation</keyword>
<proteinExistence type="predicted"/>
<evidence type="ECO:0000256" key="2">
    <source>
        <dbReference type="ARBA" id="ARBA00023125"/>
    </source>
</evidence>
<accession>A0A558CXL5</accession>
<dbReference type="SUPFAM" id="SSF46689">
    <property type="entry name" value="Homeodomain-like"/>
    <property type="match status" value="2"/>
</dbReference>
<dbReference type="GO" id="GO:0003700">
    <property type="term" value="F:DNA-binding transcription factor activity"/>
    <property type="evidence" value="ECO:0007669"/>
    <property type="project" value="InterPro"/>
</dbReference>
<dbReference type="PROSITE" id="PS01124">
    <property type="entry name" value="HTH_ARAC_FAMILY_2"/>
    <property type="match status" value="1"/>
</dbReference>
<dbReference type="InterPro" id="IPR009057">
    <property type="entry name" value="Homeodomain-like_sf"/>
</dbReference>
<name>A0A558CXL5_9GAMM</name>
<dbReference type="Pfam" id="PF06719">
    <property type="entry name" value="AraC_N"/>
    <property type="match status" value="1"/>
</dbReference>
<keyword evidence="3" id="KW-0804">Transcription</keyword>
<dbReference type="EMBL" id="VMRY01000055">
    <property type="protein sequence ID" value="TVT53511.1"/>
    <property type="molecule type" value="Genomic_DNA"/>
</dbReference>
<gene>
    <name evidence="5" type="ORF">FHK82_11805</name>
</gene>
<sequence length="303" mass="34679">MNLTGLSDIRLPKSLVENRVSFAGPDSELSIYDTYSTAFRVGLDADQLLYCGMVSGRKIMHDTHHPYTQVFLPHESFVMAPGEHVEIDFPDASLKSPTTCLTIEIAKEKVKSISERMSDIYTLESGPESWQYSKQILHTHHTTATQHLLQRLVSIFAENHPDRDVMVEFGISELIVRMLRHQSRDFLLHYCRSLPDASGITAALSYLEEHLSDPLDIGLLTRIACMSRSKFYNEFKKQLGCSPSELHQQLRLKVAARRLEKGESVTKVCYDLGFANPSHFSRRFHHYYGSAPRDYPKKAREFR</sequence>
<comment type="caution">
    <text evidence="5">The sequence shown here is derived from an EMBL/GenBank/DDBJ whole genome shotgun (WGS) entry which is preliminary data.</text>
</comment>
<dbReference type="Proteomes" id="UP000317355">
    <property type="component" value="Unassembled WGS sequence"/>
</dbReference>
<dbReference type="InterPro" id="IPR009594">
    <property type="entry name" value="Tscrpt_reg_HTH_AraC_N"/>
</dbReference>
<evidence type="ECO:0000256" key="1">
    <source>
        <dbReference type="ARBA" id="ARBA00023015"/>
    </source>
</evidence>